<protein>
    <submittedName>
        <fullName evidence="9">Major facilitator superfamily transporter</fullName>
    </submittedName>
</protein>
<dbReference type="CDD" id="cd17330">
    <property type="entry name" value="MFS_SLC46_TetA_like"/>
    <property type="match status" value="1"/>
</dbReference>
<evidence type="ECO:0000256" key="5">
    <source>
        <dbReference type="ARBA" id="ARBA00023136"/>
    </source>
</evidence>
<feature type="transmembrane region" description="Helical" evidence="7">
    <location>
        <begin position="135"/>
        <end position="154"/>
    </location>
</feature>
<feature type="transmembrane region" description="Helical" evidence="7">
    <location>
        <begin position="160"/>
        <end position="180"/>
    </location>
</feature>
<dbReference type="PANTHER" id="PTHR23504">
    <property type="entry name" value="MAJOR FACILITATOR SUPERFAMILY DOMAIN-CONTAINING PROTEIN 10"/>
    <property type="match status" value="1"/>
</dbReference>
<dbReference type="InterPro" id="IPR001958">
    <property type="entry name" value="Tet-R_TetA/multi-R_MdtG-like"/>
</dbReference>
<evidence type="ECO:0000259" key="8">
    <source>
        <dbReference type="PROSITE" id="PS50850"/>
    </source>
</evidence>
<dbReference type="InterPro" id="IPR036259">
    <property type="entry name" value="MFS_trans_sf"/>
</dbReference>
<name>A0A9P9XMW2_9PEZI</name>
<feature type="region of interest" description="Disordered" evidence="6">
    <location>
        <begin position="24"/>
        <end position="56"/>
    </location>
</feature>
<evidence type="ECO:0000256" key="3">
    <source>
        <dbReference type="ARBA" id="ARBA00022692"/>
    </source>
</evidence>
<dbReference type="InterPro" id="IPR020846">
    <property type="entry name" value="MFS_dom"/>
</dbReference>
<evidence type="ECO:0000256" key="1">
    <source>
        <dbReference type="ARBA" id="ARBA00004141"/>
    </source>
</evidence>
<dbReference type="Proteomes" id="UP001056436">
    <property type="component" value="Unassembled WGS sequence"/>
</dbReference>
<dbReference type="GO" id="GO:0022857">
    <property type="term" value="F:transmembrane transporter activity"/>
    <property type="evidence" value="ECO:0007669"/>
    <property type="project" value="InterPro"/>
</dbReference>
<dbReference type="OrthoDB" id="419616at2759"/>
<feature type="transmembrane region" description="Helical" evidence="7">
    <location>
        <begin position="432"/>
        <end position="452"/>
    </location>
</feature>
<evidence type="ECO:0000256" key="4">
    <source>
        <dbReference type="ARBA" id="ARBA00022989"/>
    </source>
</evidence>
<feature type="compositionally biased region" description="Polar residues" evidence="6">
    <location>
        <begin position="39"/>
        <end position="50"/>
    </location>
</feature>
<feature type="transmembrane region" description="Helical" evidence="7">
    <location>
        <begin position="331"/>
        <end position="352"/>
    </location>
</feature>
<comment type="caution">
    <text evidence="9">The sequence shown here is derived from an EMBL/GenBank/DDBJ whole genome shotgun (WGS) entry which is preliminary data.</text>
</comment>
<dbReference type="Pfam" id="PF07690">
    <property type="entry name" value="MFS_1"/>
    <property type="match status" value="1"/>
</dbReference>
<feature type="transmembrane region" description="Helical" evidence="7">
    <location>
        <begin position="472"/>
        <end position="493"/>
    </location>
</feature>
<evidence type="ECO:0000313" key="9">
    <source>
        <dbReference type="EMBL" id="KAI3556401.1"/>
    </source>
</evidence>
<dbReference type="PANTHER" id="PTHR23504:SF3">
    <property type="entry name" value="MAJOR FACILITATOR SUPERFAMILY (MFS) PROFILE DOMAIN-CONTAINING PROTEIN"/>
    <property type="match status" value="1"/>
</dbReference>
<feature type="transmembrane region" description="Helical" evidence="7">
    <location>
        <begin position="101"/>
        <end position="123"/>
    </location>
</feature>
<proteinExistence type="predicted"/>
<comment type="subcellular location">
    <subcellularLocation>
        <location evidence="1">Membrane</location>
        <topology evidence="1">Multi-pass membrane protein</topology>
    </subcellularLocation>
</comment>
<feature type="transmembrane region" description="Helical" evidence="7">
    <location>
        <begin position="364"/>
        <end position="386"/>
    </location>
</feature>
<evidence type="ECO:0000256" key="2">
    <source>
        <dbReference type="ARBA" id="ARBA00022448"/>
    </source>
</evidence>
<accession>A0A9P9XMW2</accession>
<keyword evidence="4 7" id="KW-1133">Transmembrane helix</keyword>
<dbReference type="EMBL" id="SDAQ01000012">
    <property type="protein sequence ID" value="KAI3556401.1"/>
    <property type="molecule type" value="Genomic_DNA"/>
</dbReference>
<keyword evidence="5 7" id="KW-0472">Membrane</keyword>
<feature type="transmembrane region" description="Helical" evidence="7">
    <location>
        <begin position="235"/>
        <end position="257"/>
    </location>
</feature>
<keyword evidence="2" id="KW-0813">Transport</keyword>
<feature type="transmembrane region" description="Helical" evidence="7">
    <location>
        <begin position="65"/>
        <end position="86"/>
    </location>
</feature>
<feature type="transmembrane region" description="Helical" evidence="7">
    <location>
        <begin position="398"/>
        <end position="420"/>
    </location>
</feature>
<organism evidence="9 10">
    <name type="scientific">Colletotrichum abscissum</name>
    <dbReference type="NCBI Taxonomy" id="1671311"/>
    <lineage>
        <taxon>Eukaryota</taxon>
        <taxon>Fungi</taxon>
        <taxon>Dikarya</taxon>
        <taxon>Ascomycota</taxon>
        <taxon>Pezizomycotina</taxon>
        <taxon>Sordariomycetes</taxon>
        <taxon>Hypocreomycetidae</taxon>
        <taxon>Glomerellales</taxon>
        <taxon>Glomerellaceae</taxon>
        <taxon>Colletotrichum</taxon>
        <taxon>Colletotrichum acutatum species complex</taxon>
    </lineage>
</organism>
<keyword evidence="3 7" id="KW-0812">Transmembrane</keyword>
<feature type="transmembrane region" description="Helical" evidence="7">
    <location>
        <begin position="296"/>
        <end position="319"/>
    </location>
</feature>
<dbReference type="InterPro" id="IPR011701">
    <property type="entry name" value="MFS"/>
</dbReference>
<keyword evidence="10" id="KW-1185">Reference proteome</keyword>
<dbReference type="GO" id="GO:0016020">
    <property type="term" value="C:membrane"/>
    <property type="evidence" value="ECO:0007669"/>
    <property type="project" value="UniProtKB-SubCell"/>
</dbReference>
<dbReference type="SUPFAM" id="SSF103473">
    <property type="entry name" value="MFS general substrate transporter"/>
    <property type="match status" value="1"/>
</dbReference>
<dbReference type="PRINTS" id="PR01035">
    <property type="entry name" value="TCRTETA"/>
</dbReference>
<sequence length="511" mass="55581">MAPNQKPATGDTFSRDATETTPLLIAGDIAPTADPDVSKATTLNEPSQENETPDAHDKPLPVWQVFWLCYARLVEPMAFFCIFPYISQMAEENGHLAKADVGFYSGLIESLFSLTQAVVMIFWGRLSDRIGRKPVLVFSLCGVTIATSIFGMAQTIWQMILFRCLAGVFGGSLVTMRTMIAEHVTQKTQARAFSWFALSGNLGIFFGPLLGGALADPAHQYPSVFKAQFFFDYPYALSSFCVGFIGLTATITSILFVEETLVKEKHSSNDDAAAPPQKDKGSIKQIVKSPGASNVLFVYGYLMLLALSYTAVVPVFWFTPVELGGYGFTPLQISVMMSVNGIAQVSWLLIIFPPLQHRIGTNGVLRACAYAYPWFFLICPLGNVVLKLGVHNPAWVTFFWVFMPIALTIGCGVSMSFTAIQLSLNDISPSPRVLGTLNALALTGASVIRAFSPASFTTLFAIGANTQALGGYAIWVLMVALAAGLIFAVRNLYGPEDLKKAREQEQAESSR</sequence>
<evidence type="ECO:0000256" key="7">
    <source>
        <dbReference type="SAM" id="Phobius"/>
    </source>
</evidence>
<dbReference type="PROSITE" id="PS50850">
    <property type="entry name" value="MFS"/>
    <property type="match status" value="1"/>
</dbReference>
<dbReference type="AlphaFoldDB" id="A0A9P9XMW2"/>
<reference evidence="9" key="1">
    <citation type="submission" date="2019-01" db="EMBL/GenBank/DDBJ databases">
        <title>Colletotrichum abscissum LGMF1257.</title>
        <authorList>
            <person name="Baroncelli R."/>
        </authorList>
    </citation>
    <scope>NUCLEOTIDE SEQUENCE</scope>
    <source>
        <strain evidence="9">Ca142</strain>
    </source>
</reference>
<evidence type="ECO:0000313" key="10">
    <source>
        <dbReference type="Proteomes" id="UP001056436"/>
    </source>
</evidence>
<feature type="transmembrane region" description="Helical" evidence="7">
    <location>
        <begin position="192"/>
        <end position="215"/>
    </location>
</feature>
<evidence type="ECO:0000256" key="6">
    <source>
        <dbReference type="SAM" id="MobiDB-lite"/>
    </source>
</evidence>
<feature type="domain" description="Major facilitator superfamily (MFS) profile" evidence="8">
    <location>
        <begin position="64"/>
        <end position="496"/>
    </location>
</feature>
<gene>
    <name evidence="9" type="ORF">CABS02_03261</name>
</gene>
<dbReference type="Gene3D" id="1.20.1250.20">
    <property type="entry name" value="MFS general substrate transporter like domains"/>
    <property type="match status" value="1"/>
</dbReference>